<dbReference type="InterPro" id="IPR058938">
    <property type="entry name" value="Helical_CED_Drosha"/>
</dbReference>
<dbReference type="InterPro" id="IPR014720">
    <property type="entry name" value="dsRBD_dom"/>
</dbReference>
<evidence type="ECO:0000313" key="11">
    <source>
        <dbReference type="EMBL" id="CAI5439252.1"/>
    </source>
</evidence>
<feature type="region of interest" description="Disordered" evidence="8">
    <location>
        <begin position="119"/>
        <end position="170"/>
    </location>
</feature>
<dbReference type="Gene3D" id="1.10.1520.10">
    <property type="entry name" value="Ribonuclease III domain"/>
    <property type="match status" value="2"/>
</dbReference>
<feature type="domain" description="RNase III" evidence="10">
    <location>
        <begin position="765"/>
        <end position="890"/>
    </location>
</feature>
<sequence>MGKRKHGEKDSHQKKAENTVEKEKLETSERITAADFEGKDFLKDSECMDKFTGGCEVSNRNVICAEDAMHILLRKCGSSTSSIFEDFQQNMLGKLREARNSQKTWAKIEENAENVHRKCNCGKNQGEDLEEDDSSSGSDSDESSDSNSDSSSSSEDEEDQDEEDLMNMPMRKNLQYYTSLEIHRKRSHPNVINPDIAYNEKGMGNDGPICRCSFAQRNNGIRHGKYAGEVEDESSQEPQSSQLYQYFLRVTPNPAEHQISRTHIYIASDDFVFEGFSIFSPYPLPDRMPRQPTTAWSKEYEFEFVRENVPESCYELEECDALFETIFHQIFEMQDFQCPANVLRFMPRFVCYKSHRDLKLLPTKGVMAYFLSKFQNPLIDNSEIDRLLRLNEDEFARITNRFKQNLMINTAKKPAAIRVDAFERDQIGGKIYMIHNTVRPQAYVNLNAPRIGHLEKIMGKMRYLARTTKRVMDADEMRKMQKEVERLREEQKCARVLRIRIPLADYQPCGMFPDTVAHVLMTILATHHARYHLSLNTLESILEYRFNNRQVIEMAMTHCSLNANYGTNTDHARNMIANCGYRRKYVHEQIKEKRKGIHNLMTIMALNKEMAMAANLAPILHNERLEYLGDAVVEMIVTQHLYFMLPHHNEGGLATYRTSMVQNRNLATLAKNLHLQDYIQFAHGVELCHEAEFRHALANSFEALMAAIFLDGGFEKCDRIFSKAMFEQEPEMRAIWEHLNEHELKRENPMGDRELVDQIASLEQFKQLEDRLGIEFNNIRILAKAFTRRNYPYNELTRGHNQRLEWLGDTVLQLIVSDYLYRNFPFHREGHMSLLRTSLVSNQTQSKICEDLGFGDFVLKNVNRAGNELRMKDKADLVEAFIGALYVDRGMEHCRTFVRMCFLPRLSSFIVGDKWNDPKSHLQQLCLTCRDPANPIPEIPDYRVLRQEGPASTRIYQVAVYFRDKRLASAEAGSVHLAELGAAEVALRHPDIVALRRFETQPPPKKNKRRRNGKMNVA</sequence>
<feature type="domain" description="DRBM" evidence="9">
    <location>
        <begin position="917"/>
        <end position="992"/>
    </location>
</feature>
<dbReference type="Gene3D" id="3.30.160.20">
    <property type="match status" value="1"/>
</dbReference>
<dbReference type="HAMAP" id="MF_00104">
    <property type="entry name" value="RNase_III"/>
    <property type="match status" value="1"/>
</dbReference>
<evidence type="ECO:0000313" key="12">
    <source>
        <dbReference type="Proteomes" id="UP001152747"/>
    </source>
</evidence>
<dbReference type="GO" id="GO:0004525">
    <property type="term" value="F:ribonuclease III activity"/>
    <property type="evidence" value="ECO:0007669"/>
    <property type="project" value="InterPro"/>
</dbReference>
<feature type="coiled-coil region" evidence="7">
    <location>
        <begin position="470"/>
        <end position="497"/>
    </location>
</feature>
<comment type="similarity">
    <text evidence="1">Belongs to the ribonuclease III family.</text>
</comment>
<dbReference type="SUPFAM" id="SSF54768">
    <property type="entry name" value="dsRNA-binding domain-like"/>
    <property type="match status" value="1"/>
</dbReference>
<keyword evidence="5 6" id="KW-0694">RNA-binding</keyword>
<dbReference type="GO" id="GO:0003723">
    <property type="term" value="F:RNA binding"/>
    <property type="evidence" value="ECO:0007669"/>
    <property type="project" value="UniProtKB-UniRule"/>
</dbReference>
<evidence type="ECO:0000256" key="3">
    <source>
        <dbReference type="ARBA" id="ARBA00022759"/>
    </source>
</evidence>
<evidence type="ECO:0000256" key="6">
    <source>
        <dbReference type="PROSITE-ProRule" id="PRU00266"/>
    </source>
</evidence>
<evidence type="ECO:0000256" key="5">
    <source>
        <dbReference type="ARBA" id="ARBA00022884"/>
    </source>
</evidence>
<dbReference type="PANTHER" id="PTHR11207:SF0">
    <property type="entry name" value="RIBONUCLEASE 3"/>
    <property type="match status" value="1"/>
</dbReference>
<protein>
    <submittedName>
        <fullName evidence="11">Uncharacterized protein</fullName>
    </submittedName>
</protein>
<evidence type="ECO:0000256" key="1">
    <source>
        <dbReference type="ARBA" id="ARBA00010183"/>
    </source>
</evidence>
<dbReference type="PROSITE" id="PS00517">
    <property type="entry name" value="RNASE_3_1"/>
    <property type="match status" value="1"/>
</dbReference>
<dbReference type="Pfam" id="PF14622">
    <property type="entry name" value="Ribonucleas_3_3"/>
    <property type="match status" value="1"/>
</dbReference>
<dbReference type="SMART" id="SM00535">
    <property type="entry name" value="RIBOc"/>
    <property type="match status" value="2"/>
</dbReference>
<dbReference type="InterPro" id="IPR036389">
    <property type="entry name" value="RNase_III_sf"/>
</dbReference>
<dbReference type="EMBL" id="CANHGI010000001">
    <property type="protein sequence ID" value="CAI5439252.1"/>
    <property type="molecule type" value="Genomic_DNA"/>
</dbReference>
<keyword evidence="2" id="KW-0540">Nuclease</keyword>
<accession>A0A9P1MTC6</accession>
<organism evidence="11 12">
    <name type="scientific">Caenorhabditis angaria</name>
    <dbReference type="NCBI Taxonomy" id="860376"/>
    <lineage>
        <taxon>Eukaryota</taxon>
        <taxon>Metazoa</taxon>
        <taxon>Ecdysozoa</taxon>
        <taxon>Nematoda</taxon>
        <taxon>Chromadorea</taxon>
        <taxon>Rhabditida</taxon>
        <taxon>Rhabditina</taxon>
        <taxon>Rhabditomorpha</taxon>
        <taxon>Rhabditoidea</taxon>
        <taxon>Rhabditidae</taxon>
        <taxon>Peloderinae</taxon>
        <taxon>Caenorhabditis</taxon>
    </lineage>
</organism>
<evidence type="ECO:0000256" key="7">
    <source>
        <dbReference type="SAM" id="Coils"/>
    </source>
</evidence>
<dbReference type="OrthoDB" id="67027at2759"/>
<dbReference type="Pfam" id="PF00035">
    <property type="entry name" value="dsrm"/>
    <property type="match status" value="1"/>
</dbReference>
<dbReference type="GO" id="GO:0006364">
    <property type="term" value="P:rRNA processing"/>
    <property type="evidence" value="ECO:0007669"/>
    <property type="project" value="InterPro"/>
</dbReference>
<dbReference type="GO" id="GO:0031054">
    <property type="term" value="P:pre-miRNA processing"/>
    <property type="evidence" value="ECO:0007669"/>
    <property type="project" value="InterPro"/>
</dbReference>
<keyword evidence="7" id="KW-0175">Coiled coil</keyword>
<feature type="compositionally biased region" description="Acidic residues" evidence="8">
    <location>
        <begin position="154"/>
        <end position="165"/>
    </location>
</feature>
<name>A0A9P1MTC6_9PELO</name>
<feature type="compositionally biased region" description="Acidic residues" evidence="8">
    <location>
        <begin position="127"/>
        <end position="144"/>
    </location>
</feature>
<dbReference type="Pfam" id="PF00636">
    <property type="entry name" value="Ribonuclease_3"/>
    <property type="match status" value="1"/>
</dbReference>
<dbReference type="PANTHER" id="PTHR11207">
    <property type="entry name" value="RIBONUCLEASE III"/>
    <property type="match status" value="1"/>
</dbReference>
<dbReference type="CDD" id="cd19877">
    <property type="entry name" value="DSRM_RNAse_III_meta_like"/>
    <property type="match status" value="1"/>
</dbReference>
<dbReference type="Proteomes" id="UP001152747">
    <property type="component" value="Unassembled WGS sequence"/>
</dbReference>
<dbReference type="CDD" id="cd00593">
    <property type="entry name" value="RIBOc"/>
    <property type="match status" value="2"/>
</dbReference>
<dbReference type="InterPro" id="IPR044442">
    <property type="entry name" value="RNAse_III_DSRM__animal"/>
</dbReference>
<keyword evidence="12" id="KW-1185">Reference proteome</keyword>
<keyword evidence="3" id="KW-0255">Endonuclease</keyword>
<dbReference type="InterPro" id="IPR011907">
    <property type="entry name" value="RNase_III"/>
</dbReference>
<dbReference type="GO" id="GO:0031053">
    <property type="term" value="P:primary miRNA processing"/>
    <property type="evidence" value="ECO:0007669"/>
    <property type="project" value="TreeGrafter"/>
</dbReference>
<dbReference type="GO" id="GO:0070877">
    <property type="term" value="C:microprocessor complex"/>
    <property type="evidence" value="ECO:0007669"/>
    <property type="project" value="TreeGrafter"/>
</dbReference>
<keyword evidence="4" id="KW-0378">Hydrolase</keyword>
<gene>
    <name evidence="11" type="ORF">CAMP_LOCUS1889</name>
</gene>
<evidence type="ECO:0000259" key="9">
    <source>
        <dbReference type="PROSITE" id="PS50137"/>
    </source>
</evidence>
<feature type="compositionally biased region" description="Basic residues" evidence="8">
    <location>
        <begin position="1005"/>
        <end position="1018"/>
    </location>
</feature>
<dbReference type="SMART" id="SM00358">
    <property type="entry name" value="DSRM"/>
    <property type="match status" value="1"/>
</dbReference>
<evidence type="ECO:0000259" key="10">
    <source>
        <dbReference type="PROSITE" id="PS50142"/>
    </source>
</evidence>
<feature type="region of interest" description="Disordered" evidence="8">
    <location>
        <begin position="998"/>
        <end position="1018"/>
    </location>
</feature>
<comment type="caution">
    <text evidence="11">The sequence shown here is derived from an EMBL/GenBank/DDBJ whole genome shotgun (WGS) entry which is preliminary data.</text>
</comment>
<feature type="domain" description="RNase III" evidence="10">
    <location>
        <begin position="535"/>
        <end position="713"/>
    </location>
</feature>
<reference evidence="11" key="1">
    <citation type="submission" date="2022-11" db="EMBL/GenBank/DDBJ databases">
        <authorList>
            <person name="Kikuchi T."/>
        </authorList>
    </citation>
    <scope>NUCLEOTIDE SEQUENCE</scope>
    <source>
        <strain evidence="11">PS1010</strain>
    </source>
</reference>
<dbReference type="SUPFAM" id="SSF69065">
    <property type="entry name" value="RNase III domain-like"/>
    <property type="match status" value="2"/>
</dbReference>
<evidence type="ECO:0000256" key="8">
    <source>
        <dbReference type="SAM" id="MobiDB-lite"/>
    </source>
</evidence>
<feature type="region of interest" description="Disordered" evidence="8">
    <location>
        <begin position="1"/>
        <end position="27"/>
    </location>
</feature>
<evidence type="ECO:0000256" key="2">
    <source>
        <dbReference type="ARBA" id="ARBA00022722"/>
    </source>
</evidence>
<dbReference type="FunFam" id="1.10.1520.10:FF:000002">
    <property type="entry name" value="Drosha ribonuclease III"/>
    <property type="match status" value="1"/>
</dbReference>
<dbReference type="AlphaFoldDB" id="A0A9P1MTC6"/>
<dbReference type="PROSITE" id="PS50137">
    <property type="entry name" value="DS_RBD"/>
    <property type="match status" value="1"/>
</dbReference>
<evidence type="ECO:0000256" key="4">
    <source>
        <dbReference type="ARBA" id="ARBA00022801"/>
    </source>
</evidence>
<feature type="compositionally biased region" description="Basic and acidic residues" evidence="8">
    <location>
        <begin position="7"/>
        <end position="27"/>
    </location>
</feature>
<dbReference type="PROSITE" id="PS50142">
    <property type="entry name" value="RNASE_3_2"/>
    <property type="match status" value="2"/>
</dbReference>
<proteinExistence type="inferred from homology"/>
<dbReference type="Pfam" id="PF26050">
    <property type="entry name" value="Helical_CED_Drosha"/>
    <property type="match status" value="1"/>
</dbReference>
<dbReference type="InterPro" id="IPR000999">
    <property type="entry name" value="RNase_III_dom"/>
</dbReference>